<name>A0A0K2V916_LEPSM</name>
<proteinExistence type="predicted"/>
<evidence type="ECO:0000313" key="1">
    <source>
        <dbReference type="EMBL" id="CDW46667.1"/>
    </source>
</evidence>
<sequence>MDGGNSKFCGRSHVFQKSKCPAFGKECSQCGKMGHFRVCCLSSAPLNDGVGDKAYAFLRVNGRRFKLLLDLGSNVNILRNIWLICQR</sequence>
<dbReference type="EMBL" id="HACA01029306">
    <property type="protein sequence ID" value="CDW46667.1"/>
    <property type="molecule type" value="Transcribed_RNA"/>
</dbReference>
<organism evidence="1">
    <name type="scientific">Lepeophtheirus salmonis</name>
    <name type="common">Salmon louse</name>
    <name type="synonym">Caligus salmonis</name>
    <dbReference type="NCBI Taxonomy" id="72036"/>
    <lineage>
        <taxon>Eukaryota</taxon>
        <taxon>Metazoa</taxon>
        <taxon>Ecdysozoa</taxon>
        <taxon>Arthropoda</taxon>
        <taxon>Crustacea</taxon>
        <taxon>Multicrustacea</taxon>
        <taxon>Hexanauplia</taxon>
        <taxon>Copepoda</taxon>
        <taxon>Siphonostomatoida</taxon>
        <taxon>Caligidae</taxon>
        <taxon>Lepeophtheirus</taxon>
    </lineage>
</organism>
<accession>A0A0K2V916</accession>
<protein>
    <submittedName>
        <fullName evidence="1">Putative LOC586954 [Strongylocentrotus purpuratus]</fullName>
    </submittedName>
</protein>
<dbReference type="AlphaFoldDB" id="A0A0K2V916"/>
<reference evidence="1" key="1">
    <citation type="submission" date="2014-05" db="EMBL/GenBank/DDBJ databases">
        <authorList>
            <person name="Chronopoulou M."/>
        </authorList>
    </citation>
    <scope>NUCLEOTIDE SEQUENCE</scope>
    <source>
        <tissue evidence="1">Whole organism</tissue>
    </source>
</reference>
<dbReference type="OrthoDB" id="8195376at2759"/>